<evidence type="ECO:0000256" key="1">
    <source>
        <dbReference type="ARBA" id="ARBA00022723"/>
    </source>
</evidence>
<sequence>MKILNAEALREKPRAILFDLDDTLYEYAGPHERAMAAVRSKVERSLKVVPAQFNSAFRLAREEVKKTLGATASSHNRLLYFQRMIELLGLNSQPAIALDLEQTYWRTLMTTARLYPGAEETLIELRAAGLPLALVTDLTAQIQFRKLVYFGIDRYFDSIVTSEEAGVDKVGLKPFEIAAAKLELQPGDRVWFIGDAECDVVASKKVLNAATFQKLHPGASAPRIHEGVDGTFHAFADFRDWARGIIASA</sequence>
<evidence type="ECO:0000313" key="5">
    <source>
        <dbReference type="Proteomes" id="UP000245048"/>
    </source>
</evidence>
<dbReference type="Gene3D" id="3.40.50.1000">
    <property type="entry name" value="HAD superfamily/HAD-like"/>
    <property type="match status" value="1"/>
</dbReference>
<name>A0A2U1V4A2_9PROT</name>
<dbReference type="InterPro" id="IPR023214">
    <property type="entry name" value="HAD_sf"/>
</dbReference>
<dbReference type="Gene3D" id="1.10.150.520">
    <property type="match status" value="1"/>
</dbReference>
<gene>
    <name evidence="4" type="ORF">CR165_11360</name>
</gene>
<dbReference type="OrthoDB" id="9809962at2"/>
<reference evidence="5" key="1">
    <citation type="submission" date="2017-10" db="EMBL/GenBank/DDBJ databases">
        <authorList>
            <person name="Toshchakov S.V."/>
            <person name="Goeva M.A."/>
        </authorList>
    </citation>
    <scope>NUCLEOTIDE SEQUENCE [LARGE SCALE GENOMIC DNA]</scope>
    <source>
        <strain evidence="5">JR1/69-1-13</strain>
    </source>
</reference>
<dbReference type="InterPro" id="IPR036412">
    <property type="entry name" value="HAD-like_sf"/>
</dbReference>
<dbReference type="SFLD" id="SFLDS00003">
    <property type="entry name" value="Haloacid_Dehalogenase"/>
    <property type="match status" value="1"/>
</dbReference>
<comment type="caution">
    <text evidence="4">The sequence shown here is derived from an EMBL/GenBank/DDBJ whole genome shotgun (WGS) entry which is preliminary data.</text>
</comment>
<dbReference type="RefSeq" id="WP_109517108.1">
    <property type="nucleotide sequence ID" value="NZ_JBHSCH010000033.1"/>
</dbReference>
<dbReference type="AlphaFoldDB" id="A0A2U1V4A2"/>
<protein>
    <submittedName>
        <fullName evidence="4">Hydrolase</fullName>
    </submittedName>
</protein>
<accession>A0A2U1V4A2</accession>
<dbReference type="EMBL" id="PDOA01000006">
    <property type="protein sequence ID" value="PWC28713.1"/>
    <property type="molecule type" value="Genomic_DNA"/>
</dbReference>
<dbReference type="Pfam" id="PF00702">
    <property type="entry name" value="Hydrolase"/>
    <property type="match status" value="1"/>
</dbReference>
<dbReference type="SFLD" id="SFLDG01129">
    <property type="entry name" value="C1.5:_HAD__Beta-PGM__Phosphata"/>
    <property type="match status" value="1"/>
</dbReference>
<keyword evidence="5" id="KW-1185">Reference proteome</keyword>
<dbReference type="Proteomes" id="UP000245048">
    <property type="component" value="Unassembled WGS sequence"/>
</dbReference>
<dbReference type="SUPFAM" id="SSF56784">
    <property type="entry name" value="HAD-like"/>
    <property type="match status" value="1"/>
</dbReference>
<keyword evidence="2 4" id="KW-0378">Hydrolase</keyword>
<proteinExistence type="predicted"/>
<keyword evidence="1" id="KW-0479">Metal-binding</keyword>
<organism evidence="4 5">
    <name type="scientific">Teichococcus aestuarii</name>
    <dbReference type="NCBI Taxonomy" id="568898"/>
    <lineage>
        <taxon>Bacteria</taxon>
        <taxon>Pseudomonadati</taxon>
        <taxon>Pseudomonadota</taxon>
        <taxon>Alphaproteobacteria</taxon>
        <taxon>Acetobacterales</taxon>
        <taxon>Roseomonadaceae</taxon>
        <taxon>Roseomonas</taxon>
    </lineage>
</organism>
<dbReference type="PANTHER" id="PTHR46470:SF2">
    <property type="entry name" value="GLYCERALDEHYDE 3-PHOSPHATE PHOSPHATASE"/>
    <property type="match status" value="1"/>
</dbReference>
<dbReference type="GO" id="GO:0016791">
    <property type="term" value="F:phosphatase activity"/>
    <property type="evidence" value="ECO:0007669"/>
    <property type="project" value="TreeGrafter"/>
</dbReference>
<evidence type="ECO:0000256" key="2">
    <source>
        <dbReference type="ARBA" id="ARBA00022801"/>
    </source>
</evidence>
<evidence type="ECO:0000313" key="4">
    <source>
        <dbReference type="EMBL" id="PWC28713.1"/>
    </source>
</evidence>
<dbReference type="PANTHER" id="PTHR46470">
    <property type="entry name" value="N-ACYLNEURAMINATE-9-PHOSPHATASE"/>
    <property type="match status" value="1"/>
</dbReference>
<keyword evidence="3" id="KW-0460">Magnesium</keyword>
<dbReference type="GO" id="GO:0046872">
    <property type="term" value="F:metal ion binding"/>
    <property type="evidence" value="ECO:0007669"/>
    <property type="project" value="UniProtKB-KW"/>
</dbReference>
<evidence type="ECO:0000256" key="3">
    <source>
        <dbReference type="ARBA" id="ARBA00022842"/>
    </source>
</evidence>
<dbReference type="InterPro" id="IPR051400">
    <property type="entry name" value="HAD-like_hydrolase"/>
</dbReference>